<dbReference type="GeneID" id="71854224"/>
<dbReference type="InterPro" id="IPR046783">
    <property type="entry name" value="HTH_63"/>
</dbReference>
<proteinExistence type="predicted"/>
<dbReference type="Pfam" id="PF20575">
    <property type="entry name" value="HTH_63"/>
    <property type="match status" value="1"/>
</dbReference>
<comment type="caution">
    <text evidence="2">The sequence shown here is derived from an EMBL/GenBank/DDBJ whole genome shotgun (WGS) entry which is preliminary data.</text>
</comment>
<evidence type="ECO:0000313" key="2">
    <source>
        <dbReference type="EMBL" id="MFC4246716.1"/>
    </source>
</evidence>
<dbReference type="EMBL" id="JBHSDJ010000016">
    <property type="protein sequence ID" value="MFC4246716.1"/>
    <property type="molecule type" value="Genomic_DNA"/>
</dbReference>
<evidence type="ECO:0000313" key="3">
    <source>
        <dbReference type="Proteomes" id="UP001595821"/>
    </source>
</evidence>
<evidence type="ECO:0000256" key="1">
    <source>
        <dbReference type="SAM" id="MobiDB-lite"/>
    </source>
</evidence>
<feature type="region of interest" description="Disordered" evidence="1">
    <location>
        <begin position="153"/>
        <end position="177"/>
    </location>
</feature>
<dbReference type="Proteomes" id="UP001595821">
    <property type="component" value="Unassembled WGS sequence"/>
</dbReference>
<organism evidence="2 3">
    <name type="scientific">Natribaculum luteum</name>
    <dbReference type="NCBI Taxonomy" id="1586232"/>
    <lineage>
        <taxon>Archaea</taxon>
        <taxon>Methanobacteriati</taxon>
        <taxon>Methanobacteriota</taxon>
        <taxon>Stenosarchaea group</taxon>
        <taxon>Halobacteria</taxon>
        <taxon>Halobacteriales</taxon>
        <taxon>Natrialbaceae</taxon>
        <taxon>Natribaculum</taxon>
    </lineage>
</organism>
<gene>
    <name evidence="2" type="ORF">ACFOZ7_06855</name>
</gene>
<dbReference type="AlphaFoldDB" id="A0ABD5NXD1"/>
<protein>
    <submittedName>
        <fullName evidence="2">HTH domain-containing protein</fullName>
    </submittedName>
</protein>
<accession>A0ABD5NXD1</accession>
<sequence length="177" mass="19116">MTEANATPSRSRRVELRVRERIPASVADVVDDVVDRLGRLEADGEIAELQVSTWSRRCGTDAVASVDTSVAAAVAEFRSWADRNGYTLRPAFDRRDVSSMVARTSRSELVVPMICLAVYEDDDLQCVAPCSDGDDVFTAADCLAALESDASDPIEVPFENDGAADDVDAAERERASA</sequence>
<dbReference type="RefSeq" id="WP_246966313.1">
    <property type="nucleotide sequence ID" value="NZ_CP095397.1"/>
</dbReference>
<name>A0ABD5NXD1_9EURY</name>
<reference evidence="2 3" key="1">
    <citation type="journal article" date="2014" name="Int. J. Syst. Evol. Microbiol.">
        <title>Complete genome sequence of Corynebacterium casei LMG S-19264T (=DSM 44701T), isolated from a smear-ripened cheese.</title>
        <authorList>
            <consortium name="US DOE Joint Genome Institute (JGI-PGF)"/>
            <person name="Walter F."/>
            <person name="Albersmeier A."/>
            <person name="Kalinowski J."/>
            <person name="Ruckert C."/>
        </authorList>
    </citation>
    <scope>NUCLEOTIDE SEQUENCE [LARGE SCALE GENOMIC DNA]</scope>
    <source>
        <strain evidence="2 3">IBRC-M 10912</strain>
    </source>
</reference>